<comment type="similarity">
    <text evidence="3">Belongs to the SDE2 family.</text>
</comment>
<evidence type="ECO:0000256" key="6">
    <source>
        <dbReference type="ARBA" id="ARBA00023187"/>
    </source>
</evidence>
<evidence type="ECO:0000256" key="9">
    <source>
        <dbReference type="SAM" id="MobiDB-lite"/>
    </source>
</evidence>
<gene>
    <name evidence="11" type="ORF">PSYICH_LOCUS3811</name>
</gene>
<name>A0A9P0CJW6_9CUCU</name>
<feature type="compositionally biased region" description="Basic and acidic residues" evidence="9">
    <location>
        <begin position="237"/>
        <end position="255"/>
    </location>
</feature>
<dbReference type="OrthoDB" id="547031at2759"/>
<keyword evidence="12" id="KW-1185">Reference proteome</keyword>
<dbReference type="GO" id="GO:0006397">
    <property type="term" value="P:mRNA processing"/>
    <property type="evidence" value="ECO:0007669"/>
    <property type="project" value="UniProtKB-KW"/>
</dbReference>
<evidence type="ECO:0000256" key="2">
    <source>
        <dbReference type="ARBA" id="ARBA00004496"/>
    </source>
</evidence>
<dbReference type="GO" id="GO:0008380">
    <property type="term" value="P:RNA splicing"/>
    <property type="evidence" value="ECO:0007669"/>
    <property type="project" value="UniProtKB-KW"/>
</dbReference>
<dbReference type="GO" id="GO:0005737">
    <property type="term" value="C:cytoplasm"/>
    <property type="evidence" value="ECO:0007669"/>
    <property type="project" value="UniProtKB-SubCell"/>
</dbReference>
<evidence type="ECO:0000313" key="12">
    <source>
        <dbReference type="Proteomes" id="UP001153636"/>
    </source>
</evidence>
<keyword evidence="6" id="KW-0508">mRNA splicing</keyword>
<evidence type="ECO:0000259" key="10">
    <source>
        <dbReference type="PROSITE" id="PS50053"/>
    </source>
</evidence>
<dbReference type="PROSITE" id="PS50053">
    <property type="entry name" value="UBIQUITIN_2"/>
    <property type="match status" value="1"/>
</dbReference>
<keyword evidence="4" id="KW-0963">Cytoplasm</keyword>
<feature type="domain" description="Ubiquitin-like" evidence="10">
    <location>
        <begin position="8"/>
        <end position="67"/>
    </location>
</feature>
<evidence type="ECO:0000256" key="8">
    <source>
        <dbReference type="ARBA" id="ARBA00023306"/>
    </source>
</evidence>
<keyword evidence="8" id="KW-0131">Cell cycle</keyword>
<dbReference type="GO" id="GO:0005634">
    <property type="term" value="C:nucleus"/>
    <property type="evidence" value="ECO:0007669"/>
    <property type="project" value="UniProtKB-SubCell"/>
</dbReference>
<organism evidence="11 12">
    <name type="scientific">Psylliodes chrysocephalus</name>
    <dbReference type="NCBI Taxonomy" id="3402493"/>
    <lineage>
        <taxon>Eukaryota</taxon>
        <taxon>Metazoa</taxon>
        <taxon>Ecdysozoa</taxon>
        <taxon>Arthropoda</taxon>
        <taxon>Hexapoda</taxon>
        <taxon>Insecta</taxon>
        <taxon>Pterygota</taxon>
        <taxon>Neoptera</taxon>
        <taxon>Endopterygota</taxon>
        <taxon>Coleoptera</taxon>
        <taxon>Polyphaga</taxon>
        <taxon>Cucujiformia</taxon>
        <taxon>Chrysomeloidea</taxon>
        <taxon>Chrysomelidae</taxon>
        <taxon>Galerucinae</taxon>
        <taxon>Alticini</taxon>
        <taxon>Psylliodes</taxon>
    </lineage>
</organism>
<feature type="compositionally biased region" description="Basic and acidic residues" evidence="9">
    <location>
        <begin position="202"/>
        <end position="222"/>
    </location>
</feature>
<dbReference type="InterPro" id="IPR000626">
    <property type="entry name" value="Ubiquitin-like_dom"/>
</dbReference>
<evidence type="ECO:0000256" key="5">
    <source>
        <dbReference type="ARBA" id="ARBA00022664"/>
    </source>
</evidence>
<evidence type="ECO:0000256" key="7">
    <source>
        <dbReference type="ARBA" id="ARBA00023242"/>
    </source>
</evidence>
<sequence length="255" mass="28969">MNIMNEIVAEELTSSQLKQILQDRYGLPLNSYYLLHNGKIVDSITILENEMIGSLKIVPRILGGKGGFGSMLRAIGAQIEKTTNREACRDLSGRRLRDINEEQRLKNWINQQAEREKEAKERKKKKLEKACQLPKHEFNDTEYDKERSALPEAVEDAVLQGLLASTSSVSTKRKSKQEVVKKKKPKLWVEDELDDDLSSSGSEKDESSNSTKEEEKEIKNNKTETLLEIPSVIPSTTEKKIEGHSLTIENKEKES</sequence>
<dbReference type="Proteomes" id="UP001153636">
    <property type="component" value="Chromosome 13"/>
</dbReference>
<keyword evidence="5" id="KW-0507">mRNA processing</keyword>
<dbReference type="AlphaFoldDB" id="A0A9P0CJW6"/>
<evidence type="ECO:0000256" key="4">
    <source>
        <dbReference type="ARBA" id="ARBA00022490"/>
    </source>
</evidence>
<accession>A0A9P0CJW6</accession>
<comment type="subcellular location">
    <subcellularLocation>
        <location evidence="2">Cytoplasm</location>
    </subcellularLocation>
    <subcellularLocation>
        <location evidence="1">Nucleus</location>
    </subcellularLocation>
</comment>
<dbReference type="Pfam" id="PF22782">
    <property type="entry name" value="SDE2"/>
    <property type="match status" value="1"/>
</dbReference>
<evidence type="ECO:0000256" key="1">
    <source>
        <dbReference type="ARBA" id="ARBA00004123"/>
    </source>
</evidence>
<dbReference type="InterPro" id="IPR053822">
    <property type="entry name" value="SDE2-like_dom"/>
</dbReference>
<feature type="region of interest" description="Disordered" evidence="9">
    <location>
        <begin position="190"/>
        <end position="255"/>
    </location>
</feature>
<evidence type="ECO:0000313" key="11">
    <source>
        <dbReference type="EMBL" id="CAH1102871.1"/>
    </source>
</evidence>
<dbReference type="InterPro" id="IPR051421">
    <property type="entry name" value="RNA_Proc_DNA_Dmg_Regulator"/>
</dbReference>
<evidence type="ECO:0000256" key="3">
    <source>
        <dbReference type="ARBA" id="ARBA00008726"/>
    </source>
</evidence>
<dbReference type="EMBL" id="OV651825">
    <property type="protein sequence ID" value="CAH1102871.1"/>
    <property type="molecule type" value="Genomic_DNA"/>
</dbReference>
<reference evidence="11" key="1">
    <citation type="submission" date="2022-01" db="EMBL/GenBank/DDBJ databases">
        <authorList>
            <person name="King R."/>
        </authorList>
    </citation>
    <scope>NUCLEOTIDE SEQUENCE</scope>
</reference>
<protein>
    <recommendedName>
        <fullName evidence="10">Ubiquitin-like domain-containing protein</fullName>
    </recommendedName>
</protein>
<dbReference type="PANTHER" id="PTHR12786">
    <property type="entry name" value="SPLICING FACTOR SF3A-RELATED"/>
    <property type="match status" value="1"/>
</dbReference>
<dbReference type="PANTHER" id="PTHR12786:SF1">
    <property type="entry name" value="SPLICING REGULATOR SDE2"/>
    <property type="match status" value="1"/>
</dbReference>
<proteinExistence type="inferred from homology"/>
<keyword evidence="7" id="KW-0539">Nucleus</keyword>